<comment type="similarity">
    <text evidence="12">Belongs to the helicase family. PriA subfamily.</text>
</comment>
<feature type="binding site" evidence="12">
    <location>
        <position position="566"/>
    </location>
    <ligand>
        <name>Zn(2+)</name>
        <dbReference type="ChEBI" id="CHEBI:29105"/>
        <label>1</label>
    </ligand>
</feature>
<dbReference type="GO" id="GO:0005524">
    <property type="term" value="F:ATP binding"/>
    <property type="evidence" value="ECO:0007669"/>
    <property type="project" value="UniProtKB-UniRule"/>
</dbReference>
<dbReference type="Gene3D" id="3.40.1440.60">
    <property type="entry name" value="PriA, 3(prime) DNA-binding domain"/>
    <property type="match status" value="1"/>
</dbReference>
<comment type="subunit">
    <text evidence="12">Component of the replication restart primosome.</text>
</comment>
<evidence type="ECO:0000313" key="16">
    <source>
        <dbReference type="Proteomes" id="UP001139365"/>
    </source>
</evidence>
<dbReference type="NCBIfam" id="TIGR00595">
    <property type="entry name" value="priA"/>
    <property type="match status" value="1"/>
</dbReference>
<dbReference type="SUPFAM" id="SSF52540">
    <property type="entry name" value="P-loop containing nucleoside triphosphate hydrolases"/>
    <property type="match status" value="1"/>
</dbReference>
<feature type="binding site" evidence="12">
    <location>
        <position position="550"/>
    </location>
    <ligand>
        <name>Zn(2+)</name>
        <dbReference type="ChEBI" id="CHEBI:29105"/>
        <label>2</label>
    </ligand>
</feature>
<dbReference type="GO" id="GO:0016787">
    <property type="term" value="F:hydrolase activity"/>
    <property type="evidence" value="ECO:0007669"/>
    <property type="project" value="UniProtKB-KW"/>
</dbReference>
<dbReference type="InterPro" id="IPR014001">
    <property type="entry name" value="Helicase_ATP-bd"/>
</dbReference>
<evidence type="ECO:0000256" key="8">
    <source>
        <dbReference type="ARBA" id="ARBA00022840"/>
    </source>
</evidence>
<dbReference type="GO" id="GO:0006269">
    <property type="term" value="P:DNA replication, synthesis of primer"/>
    <property type="evidence" value="ECO:0007669"/>
    <property type="project" value="UniProtKB-KW"/>
</dbReference>
<evidence type="ECO:0000259" key="13">
    <source>
        <dbReference type="PROSITE" id="PS51192"/>
    </source>
</evidence>
<sequence length="820" mass="89778">MQGDYPVARVYLLDVPYHIDKLYDYYIPEELRGTLAVGGFAAVPFGGGNRRQLAMVGGFAGASDCEKLKPVISPVCGNIVLDGEMLGLCLYMKEHFLCTVGDAVKAMIPAAALTKVKDTYSALPVPEGCTMTPRQEALYRYVTAKGSVSGQTAVKEQGPSVLPLLSKMTVMGLLRRESEFSESRAVMIETAEICPAYRGLDGDSLSALVRGEKQKAALSALGLCGSLTVTELRDRYGVPMTALKSLVSKNIVSITKENAFRDPYKAKVPVNPINTVLSEEQERAKDEIMALVGSGKASAALLHGVTGSGKTSVIRAVMDEVIASGKSVIMLVPEIALTPQTVGFFRACYGDRTAVIHSGLSKGERWDAWRKISDGEVDVCIGTRSAVFAPFKNLGLIVLDEEQEHTYKSDMDPKYHARDIARYRCAKQNAVMLLASATPSVESYSKAKSGKYRLVTLSGRYGNAVLPDTVITDMRKDTRSGMISPIGSELRARLKDTLEKHEQAILFINQRGYNRFLSCPLCGNVIMCRQCSVSMTYHTVPYAGRGYLFCHYCGAKEPVPDRCPQCGNETMKYVGCGTQLVEEELKKLFPEARVIRMDADTTRTKFAYEELLGSFREGGADILIGTQMVTKGHDFPDVTLVGVLNADSSLYLSDYKANERTFDIITQVIGRAGRGDKPGCALVQTYNPDHPVLRMAAEQNYEKMYAGETALRKSLVFPPYCDIVMFTLSSESENELMSACREFSSLWSKTSAANADIPTVMFGPMEAPVYKVGGIYRMRAVIKCRMDGKTRGMISGVYSELSRMLGRKIGLSVDINPNSL</sequence>
<dbReference type="GO" id="GO:0006302">
    <property type="term" value="P:double-strand break repair"/>
    <property type="evidence" value="ECO:0007669"/>
    <property type="project" value="InterPro"/>
</dbReference>
<evidence type="ECO:0000256" key="7">
    <source>
        <dbReference type="ARBA" id="ARBA00022833"/>
    </source>
</evidence>
<accession>A0AAE3K0A6</accession>
<dbReference type="GO" id="GO:0008270">
    <property type="term" value="F:zinc ion binding"/>
    <property type="evidence" value="ECO:0007669"/>
    <property type="project" value="UniProtKB-UniRule"/>
</dbReference>
<dbReference type="PROSITE" id="PS51194">
    <property type="entry name" value="HELICASE_CTER"/>
    <property type="match status" value="1"/>
</dbReference>
<evidence type="ECO:0000259" key="14">
    <source>
        <dbReference type="PROSITE" id="PS51194"/>
    </source>
</evidence>
<dbReference type="GO" id="GO:0043138">
    <property type="term" value="F:3'-5' DNA helicase activity"/>
    <property type="evidence" value="ECO:0007669"/>
    <property type="project" value="UniProtKB-EC"/>
</dbReference>
<dbReference type="PROSITE" id="PS51192">
    <property type="entry name" value="HELICASE_ATP_BIND_1"/>
    <property type="match status" value="1"/>
</dbReference>
<organism evidence="15 16">
    <name type="scientific">Candidatus Colimorpha enterica</name>
    <dbReference type="NCBI Taxonomy" id="3083063"/>
    <lineage>
        <taxon>Bacteria</taxon>
        <taxon>Pseudomonadati</taxon>
        <taxon>Bacteroidota</taxon>
        <taxon>Bacteroidia</taxon>
        <taxon>Bacteroidales</taxon>
        <taxon>Candidatus Colimorpha</taxon>
    </lineage>
</organism>
<dbReference type="InterPro" id="IPR040498">
    <property type="entry name" value="PriA_CRR"/>
</dbReference>
<dbReference type="Pfam" id="PF00270">
    <property type="entry name" value="DEAD"/>
    <property type="match status" value="1"/>
</dbReference>
<feature type="binding site" evidence="12">
    <location>
        <position position="553"/>
    </location>
    <ligand>
        <name>Zn(2+)</name>
        <dbReference type="ChEBI" id="CHEBI:29105"/>
        <label>2</label>
    </ligand>
</feature>
<proteinExistence type="inferred from homology"/>
<evidence type="ECO:0000256" key="12">
    <source>
        <dbReference type="HAMAP-Rule" id="MF_00983"/>
    </source>
</evidence>
<gene>
    <name evidence="12 15" type="primary">priA</name>
    <name evidence="15" type="ORF">MR241_05730</name>
</gene>
<reference evidence="15 16" key="1">
    <citation type="submission" date="2022-03" db="EMBL/GenBank/DDBJ databases">
        <title>Metagenome-assembled genomes from swine fecal metagenomes.</title>
        <authorList>
            <person name="Holman D.B."/>
            <person name="Kommadath A."/>
        </authorList>
    </citation>
    <scope>NUCLEOTIDE SEQUENCE [LARGE SCALE GENOMIC DNA]</scope>
    <source>
        <strain evidence="15">SUG147</strain>
    </source>
</reference>
<dbReference type="GO" id="GO:1990077">
    <property type="term" value="C:primosome complex"/>
    <property type="evidence" value="ECO:0007669"/>
    <property type="project" value="UniProtKB-UniRule"/>
</dbReference>
<dbReference type="PANTHER" id="PTHR30580">
    <property type="entry name" value="PRIMOSOMAL PROTEIN N"/>
    <property type="match status" value="1"/>
</dbReference>
<feature type="binding site" evidence="12">
    <location>
        <position position="531"/>
    </location>
    <ligand>
        <name>Zn(2+)</name>
        <dbReference type="ChEBI" id="CHEBI:29105"/>
        <label>2</label>
    </ligand>
</feature>
<evidence type="ECO:0000256" key="2">
    <source>
        <dbReference type="ARBA" id="ARBA00022705"/>
    </source>
</evidence>
<keyword evidence="5 12" id="KW-0378">Hydrolase</keyword>
<dbReference type="GO" id="GO:0006310">
    <property type="term" value="P:DNA recombination"/>
    <property type="evidence" value="ECO:0007669"/>
    <property type="project" value="InterPro"/>
</dbReference>
<dbReference type="HAMAP" id="MF_00983">
    <property type="entry name" value="PriA"/>
    <property type="match status" value="1"/>
</dbReference>
<comment type="function">
    <text evidence="12">Initiates the restart of stalled replication forks, which reloads the replicative helicase on sites other than the origin of replication. Recognizes and binds to abandoned replication forks and remodels them to uncover a helicase loading site. Promotes assembly of the primosome at these replication forks.</text>
</comment>
<feature type="binding site" evidence="12">
    <location>
        <position position="528"/>
    </location>
    <ligand>
        <name>Zn(2+)</name>
        <dbReference type="ChEBI" id="CHEBI:29105"/>
        <label>2</label>
    </ligand>
</feature>
<dbReference type="Proteomes" id="UP001139365">
    <property type="component" value="Unassembled WGS sequence"/>
</dbReference>
<dbReference type="InterPro" id="IPR037274">
    <property type="entry name" value="Znf_CHY_sf"/>
</dbReference>
<evidence type="ECO:0000256" key="5">
    <source>
        <dbReference type="ARBA" id="ARBA00022801"/>
    </source>
</evidence>
<name>A0AAE3K0A6_9BACT</name>
<keyword evidence="9 12" id="KW-0238">DNA-binding</keyword>
<comment type="cofactor">
    <cofactor evidence="12">
        <name>Zn(2+)</name>
        <dbReference type="ChEBI" id="CHEBI:29105"/>
    </cofactor>
    <text evidence="12">Binds 2 zinc ions per subunit.</text>
</comment>
<evidence type="ECO:0000256" key="4">
    <source>
        <dbReference type="ARBA" id="ARBA00022741"/>
    </source>
</evidence>
<feature type="binding site" evidence="12">
    <location>
        <position position="563"/>
    </location>
    <ligand>
        <name>Zn(2+)</name>
        <dbReference type="ChEBI" id="CHEBI:29105"/>
        <label>1</label>
    </ligand>
</feature>
<keyword evidence="6 12" id="KW-0347">Helicase</keyword>
<evidence type="ECO:0000256" key="6">
    <source>
        <dbReference type="ARBA" id="ARBA00022806"/>
    </source>
</evidence>
<dbReference type="InterPro" id="IPR005259">
    <property type="entry name" value="PriA"/>
</dbReference>
<dbReference type="InterPro" id="IPR011545">
    <property type="entry name" value="DEAD/DEAH_box_helicase_dom"/>
</dbReference>
<keyword evidence="8 12" id="KW-0067">ATP-binding</keyword>
<dbReference type="GO" id="GO:0003677">
    <property type="term" value="F:DNA binding"/>
    <property type="evidence" value="ECO:0007669"/>
    <property type="project" value="UniProtKB-UniRule"/>
</dbReference>
<dbReference type="EMBL" id="JALEMU010000092">
    <property type="protein sequence ID" value="MCI5755777.1"/>
    <property type="molecule type" value="Genomic_DNA"/>
</dbReference>
<dbReference type="SUPFAM" id="SSF161219">
    <property type="entry name" value="CHY zinc finger-like"/>
    <property type="match status" value="1"/>
</dbReference>
<keyword evidence="2 12" id="KW-0235">DNA replication</keyword>
<dbReference type="AlphaFoldDB" id="A0AAE3K0A6"/>
<dbReference type="EC" id="5.6.2.4" evidence="12"/>
<evidence type="ECO:0000256" key="11">
    <source>
        <dbReference type="ARBA" id="ARBA00048988"/>
    </source>
</evidence>
<dbReference type="Pfam" id="PF17764">
    <property type="entry name" value="PriA_3primeBD"/>
    <property type="match status" value="1"/>
</dbReference>
<evidence type="ECO:0000256" key="9">
    <source>
        <dbReference type="ARBA" id="ARBA00023125"/>
    </source>
</evidence>
<keyword evidence="7 12" id="KW-0862">Zinc</keyword>
<evidence type="ECO:0000256" key="1">
    <source>
        <dbReference type="ARBA" id="ARBA00022515"/>
    </source>
</evidence>
<dbReference type="InterPro" id="IPR041222">
    <property type="entry name" value="PriA_3primeBD"/>
</dbReference>
<keyword evidence="3 12" id="KW-0479">Metal-binding</keyword>
<comment type="catalytic activity">
    <reaction evidence="11 12">
        <text>ATP + H2O = ADP + phosphate + H(+)</text>
        <dbReference type="Rhea" id="RHEA:13065"/>
        <dbReference type="ChEBI" id="CHEBI:15377"/>
        <dbReference type="ChEBI" id="CHEBI:15378"/>
        <dbReference type="ChEBI" id="CHEBI:30616"/>
        <dbReference type="ChEBI" id="CHEBI:43474"/>
        <dbReference type="ChEBI" id="CHEBI:456216"/>
        <dbReference type="EC" id="5.6.2.4"/>
    </reaction>
</comment>
<feature type="domain" description="Helicase C-terminal" evidence="14">
    <location>
        <begin position="558"/>
        <end position="712"/>
    </location>
</feature>
<evidence type="ECO:0000256" key="10">
    <source>
        <dbReference type="ARBA" id="ARBA00023235"/>
    </source>
</evidence>
<protein>
    <recommendedName>
        <fullName evidence="12">Replication restart protein PriA</fullName>
    </recommendedName>
    <alternativeName>
        <fullName evidence="12">ATP-dependent DNA helicase PriA</fullName>
        <ecNumber evidence="12">5.6.2.4</ecNumber>
    </alternativeName>
    <alternativeName>
        <fullName evidence="12">DNA 3'-5' helicase PriA</fullName>
    </alternativeName>
</protein>
<dbReference type="PANTHER" id="PTHR30580:SF0">
    <property type="entry name" value="PRIMOSOMAL PROTEIN N"/>
    <property type="match status" value="1"/>
</dbReference>
<dbReference type="Pfam" id="PF18319">
    <property type="entry name" value="Zn_ribbon_PriA"/>
    <property type="match status" value="1"/>
</dbReference>
<dbReference type="SMART" id="SM00490">
    <property type="entry name" value="HELICc"/>
    <property type="match status" value="1"/>
</dbReference>
<dbReference type="Gene3D" id="3.40.50.300">
    <property type="entry name" value="P-loop containing nucleotide triphosphate hydrolases"/>
    <property type="match status" value="2"/>
</dbReference>
<comment type="caution">
    <text evidence="15">The sequence shown here is derived from an EMBL/GenBank/DDBJ whole genome shotgun (WGS) entry which is preliminary data.</text>
</comment>
<keyword evidence="4 12" id="KW-0547">Nucleotide-binding</keyword>
<dbReference type="CDD" id="cd18804">
    <property type="entry name" value="SF2_C_priA"/>
    <property type="match status" value="1"/>
</dbReference>
<evidence type="ECO:0000313" key="15">
    <source>
        <dbReference type="EMBL" id="MCI5755777.1"/>
    </source>
</evidence>
<dbReference type="InterPro" id="IPR027417">
    <property type="entry name" value="P-loop_NTPase"/>
</dbReference>
<keyword evidence="10 12" id="KW-0413">Isomerase</keyword>
<dbReference type="InterPro" id="IPR001650">
    <property type="entry name" value="Helicase_C-like"/>
</dbReference>
<evidence type="ECO:0000256" key="3">
    <source>
        <dbReference type="ARBA" id="ARBA00022723"/>
    </source>
</evidence>
<feature type="binding site" evidence="12">
    <location>
        <position position="522"/>
    </location>
    <ligand>
        <name>Zn(2+)</name>
        <dbReference type="ChEBI" id="CHEBI:29105"/>
        <label>1</label>
    </ligand>
</feature>
<dbReference type="FunFam" id="3.40.50.300:FF:000489">
    <property type="entry name" value="Primosome assembly protein PriA"/>
    <property type="match status" value="1"/>
</dbReference>
<dbReference type="GO" id="GO:0006270">
    <property type="term" value="P:DNA replication initiation"/>
    <property type="evidence" value="ECO:0007669"/>
    <property type="project" value="TreeGrafter"/>
</dbReference>
<dbReference type="Pfam" id="PF18074">
    <property type="entry name" value="PriA_C"/>
    <property type="match status" value="1"/>
</dbReference>
<dbReference type="CDD" id="cd17929">
    <property type="entry name" value="DEXHc_priA"/>
    <property type="match status" value="1"/>
</dbReference>
<feature type="domain" description="Helicase ATP-binding" evidence="13">
    <location>
        <begin position="291"/>
        <end position="457"/>
    </location>
</feature>
<dbReference type="SMART" id="SM00487">
    <property type="entry name" value="DEXDc"/>
    <property type="match status" value="1"/>
</dbReference>
<feature type="binding site" evidence="12">
    <location>
        <position position="519"/>
    </location>
    <ligand>
        <name>Zn(2+)</name>
        <dbReference type="ChEBI" id="CHEBI:29105"/>
        <label>1</label>
    </ligand>
</feature>
<keyword evidence="1 12" id="KW-0639">Primosome</keyword>
<dbReference type="InterPro" id="IPR041236">
    <property type="entry name" value="PriA_C"/>
</dbReference>
<dbReference type="Pfam" id="PF00271">
    <property type="entry name" value="Helicase_C"/>
    <property type="match status" value="1"/>
</dbReference>
<dbReference type="InterPro" id="IPR042115">
    <property type="entry name" value="PriA_3primeBD_sf"/>
</dbReference>
<comment type="catalytic activity">
    <reaction evidence="12">
        <text>Couples ATP hydrolysis with the unwinding of duplex DNA by translocating in the 3'-5' direction.</text>
        <dbReference type="EC" id="5.6.2.4"/>
    </reaction>
</comment>